<name>A0AAU8KVL9_9VIRU</name>
<organism evidence="1">
    <name type="scientific">Pseudomonas phage vB_PaeP_FBPa42</name>
    <dbReference type="NCBI Taxonomy" id="3231240"/>
    <lineage>
        <taxon>Viruses</taxon>
    </lineage>
</organism>
<sequence>MAKKEEAKSGTAKWCEVLEVSYIADRICQPGEKVLYDPGEDGVIGPNLREIKEDEAK</sequence>
<evidence type="ECO:0000313" key="1">
    <source>
        <dbReference type="EMBL" id="XCN26773.1"/>
    </source>
</evidence>
<proteinExistence type="predicted"/>
<accession>A0AAU8KVL9</accession>
<protein>
    <submittedName>
        <fullName evidence="1">Uncharacterized protein</fullName>
    </submittedName>
</protein>
<dbReference type="EMBL" id="PP813864">
    <property type="protein sequence ID" value="XCN26773.1"/>
    <property type="molecule type" value="Genomic_DNA"/>
</dbReference>
<reference evidence="1" key="1">
    <citation type="submission" date="2024-05" db="EMBL/GenBank/DDBJ databases">
        <title>Defense systems in Pseudomonas aeruginosa.</title>
        <authorList>
            <person name="van den Berg D.F."/>
            <person name="Costa R.A."/>
        </authorList>
    </citation>
    <scope>NUCLEOTIDE SEQUENCE</scope>
</reference>